<dbReference type="PROSITE" id="PS00372">
    <property type="entry name" value="PTS_EIIA_TYPE_2_HIS"/>
    <property type="match status" value="1"/>
</dbReference>
<accession>A0A212QZQ0</accession>
<name>A0A212QZQ0_9PROT</name>
<dbReference type="InterPro" id="IPR051541">
    <property type="entry name" value="PTS_SugarTrans_NitroReg"/>
</dbReference>
<dbReference type="EMBL" id="FYEH01000004">
    <property type="protein sequence ID" value="SNB65213.1"/>
    <property type="molecule type" value="Genomic_DNA"/>
</dbReference>
<protein>
    <submittedName>
        <fullName evidence="2">PTS IIA-like nitrogen-regulatory protein PtsN</fullName>
    </submittedName>
</protein>
<dbReference type="GO" id="GO:0030295">
    <property type="term" value="F:protein kinase activator activity"/>
    <property type="evidence" value="ECO:0007669"/>
    <property type="project" value="TreeGrafter"/>
</dbReference>
<dbReference type="CDD" id="cd00211">
    <property type="entry name" value="PTS_IIA_fru"/>
    <property type="match status" value="1"/>
</dbReference>
<evidence type="ECO:0000313" key="2">
    <source>
        <dbReference type="EMBL" id="SNB65213.1"/>
    </source>
</evidence>
<dbReference type="SUPFAM" id="SSF55804">
    <property type="entry name" value="Phoshotransferase/anion transport protein"/>
    <property type="match status" value="1"/>
</dbReference>
<dbReference type="RefSeq" id="WP_088560956.1">
    <property type="nucleotide sequence ID" value="NZ_FYEH01000004.1"/>
</dbReference>
<organism evidence="2 3">
    <name type="scientific">Arboricoccus pini</name>
    <dbReference type="NCBI Taxonomy" id="1963835"/>
    <lineage>
        <taxon>Bacteria</taxon>
        <taxon>Pseudomonadati</taxon>
        <taxon>Pseudomonadota</taxon>
        <taxon>Alphaproteobacteria</taxon>
        <taxon>Geminicoccales</taxon>
        <taxon>Geminicoccaceae</taxon>
        <taxon>Arboricoccus</taxon>
    </lineage>
</organism>
<dbReference type="PROSITE" id="PS51094">
    <property type="entry name" value="PTS_EIIA_TYPE_2"/>
    <property type="match status" value="1"/>
</dbReference>
<sequence>MTRLEELVTCDRIVCGLEANNKSGLLHEVAHIAAERTGIAAARIEDALLERERLGTTGLGGGIAIPHARIPELPELTGFFVRLNRPIDFDAVDAEPVDLIFVLLAPEEARVDHLKALARIARILRDGQLCNTLRCSEDREAVHGLLTKKADPISSTQPRG</sequence>
<gene>
    <name evidence="2" type="ORF">SAMN07250955_104217</name>
</gene>
<dbReference type="PANTHER" id="PTHR47738">
    <property type="entry name" value="PTS SYSTEM FRUCTOSE-LIKE EIIA COMPONENT-RELATED"/>
    <property type="match status" value="1"/>
</dbReference>
<dbReference type="InterPro" id="IPR002178">
    <property type="entry name" value="PTS_EIIA_type-2_dom"/>
</dbReference>
<evidence type="ECO:0000313" key="3">
    <source>
        <dbReference type="Proteomes" id="UP000197065"/>
    </source>
</evidence>
<reference evidence="2 3" key="1">
    <citation type="submission" date="2017-06" db="EMBL/GenBank/DDBJ databases">
        <authorList>
            <person name="Kim H.J."/>
            <person name="Triplett B.A."/>
        </authorList>
    </citation>
    <scope>NUCLEOTIDE SEQUENCE [LARGE SCALE GENOMIC DNA]</scope>
    <source>
        <strain evidence="2 3">B29T1</strain>
    </source>
</reference>
<proteinExistence type="predicted"/>
<dbReference type="Gene3D" id="3.40.930.10">
    <property type="entry name" value="Mannitol-specific EII, Chain A"/>
    <property type="match status" value="1"/>
</dbReference>
<dbReference type="InterPro" id="IPR016152">
    <property type="entry name" value="PTrfase/Anion_transptr"/>
</dbReference>
<dbReference type="Pfam" id="PF00359">
    <property type="entry name" value="PTS_EIIA_2"/>
    <property type="match status" value="1"/>
</dbReference>
<dbReference type="Proteomes" id="UP000197065">
    <property type="component" value="Unassembled WGS sequence"/>
</dbReference>
<keyword evidence="3" id="KW-1185">Reference proteome</keyword>
<dbReference type="AlphaFoldDB" id="A0A212QZQ0"/>
<dbReference type="OrthoDB" id="95460at2"/>
<feature type="domain" description="PTS EIIA type-2" evidence="1">
    <location>
        <begin position="6"/>
        <end position="149"/>
    </location>
</feature>
<evidence type="ECO:0000259" key="1">
    <source>
        <dbReference type="PROSITE" id="PS51094"/>
    </source>
</evidence>
<dbReference type="PANTHER" id="PTHR47738:SF1">
    <property type="entry name" value="NITROGEN REGULATORY PROTEIN"/>
    <property type="match status" value="1"/>
</dbReference>